<dbReference type="InterPro" id="IPR052739">
    <property type="entry name" value="FAAH2"/>
</dbReference>
<evidence type="ECO:0000313" key="2">
    <source>
        <dbReference type="EMBL" id="ACB94943.1"/>
    </source>
</evidence>
<dbReference type="PANTHER" id="PTHR43372">
    <property type="entry name" value="FATTY-ACID AMIDE HYDROLASE"/>
    <property type="match status" value="1"/>
</dbReference>
<protein>
    <submittedName>
        <fullName evidence="2">Amidase</fullName>
    </submittedName>
</protein>
<dbReference type="PANTHER" id="PTHR43372:SF4">
    <property type="entry name" value="FATTY-ACID AMIDE HYDROLASE 2"/>
    <property type="match status" value="1"/>
</dbReference>
<dbReference type="RefSeq" id="WP_012384300.1">
    <property type="nucleotide sequence ID" value="NC_010581.1"/>
</dbReference>
<accession>B2IJS1</accession>
<name>B2IJS1_BEII9</name>
<sequence>MDILYSDAVDQLRMLSTRQLSARELLDMVVARTDRLSERVNAVVARDLDRAYHDAQLIDDRRARSEPMGRLAGIPMTVKDTFDIDGLPASAGLRILLNRKAKDAIVVSRARAEDAIIWGQTNTPTKAADWQTYNALYGTTNNPWNLERTPGGSSGGSAAALAAGLTALEIGADAGGSLRVPANFCGVFAHKPTYGLISQRGLVPPPNFAADVDLAVVGPMARSSRDLRLLMSVISDLPLSAEAPPVPIKGLKVALWLDEPAFVLDADVRHRITVFAETLAANGAIVEPVRSPIEADTLMFTYTMLLYPLSNAGMPAQERTLYELLRGPAKIALALGAKPLSWAQGVLASTARHREWLRANEMRAGMQHTLQRFFTHYDVLLSPISPMPAFPHDHRPFLRRRLRGSDGRTFSYLELLNWIALATTCGLPATALPIGLTSQNLPVGAQLIGPRNSDARTLAIAQAMEEMIGGFQIPPLP</sequence>
<dbReference type="eggNOG" id="COG0154">
    <property type="taxonomic scope" value="Bacteria"/>
</dbReference>
<dbReference type="Pfam" id="PF01425">
    <property type="entry name" value="Amidase"/>
    <property type="match status" value="1"/>
</dbReference>
<dbReference type="Gene3D" id="3.90.1300.10">
    <property type="entry name" value="Amidase signature (AS) domain"/>
    <property type="match status" value="1"/>
</dbReference>
<evidence type="ECO:0000259" key="1">
    <source>
        <dbReference type="Pfam" id="PF01425"/>
    </source>
</evidence>
<evidence type="ECO:0000313" key="3">
    <source>
        <dbReference type="Proteomes" id="UP000001695"/>
    </source>
</evidence>
<dbReference type="OrthoDB" id="9814821at2"/>
<dbReference type="EMBL" id="CP001016">
    <property type="protein sequence ID" value="ACB94943.1"/>
    <property type="molecule type" value="Genomic_DNA"/>
</dbReference>
<dbReference type="SUPFAM" id="SSF75304">
    <property type="entry name" value="Amidase signature (AS) enzymes"/>
    <property type="match status" value="1"/>
</dbReference>
<keyword evidence="3" id="KW-1185">Reference proteome</keyword>
<dbReference type="HOGENOM" id="CLU_009600_0_4_5"/>
<dbReference type="InterPro" id="IPR023631">
    <property type="entry name" value="Amidase_dom"/>
</dbReference>
<dbReference type="KEGG" id="bid:Bind_1302"/>
<dbReference type="Proteomes" id="UP000001695">
    <property type="component" value="Chromosome"/>
</dbReference>
<dbReference type="AlphaFoldDB" id="B2IJS1"/>
<dbReference type="GO" id="GO:0012505">
    <property type="term" value="C:endomembrane system"/>
    <property type="evidence" value="ECO:0007669"/>
    <property type="project" value="TreeGrafter"/>
</dbReference>
<organism evidence="2 3">
    <name type="scientific">Beijerinckia indica subsp. indica (strain ATCC 9039 / DSM 1715 / NCIMB 8712)</name>
    <dbReference type="NCBI Taxonomy" id="395963"/>
    <lineage>
        <taxon>Bacteria</taxon>
        <taxon>Pseudomonadati</taxon>
        <taxon>Pseudomonadota</taxon>
        <taxon>Alphaproteobacteria</taxon>
        <taxon>Hyphomicrobiales</taxon>
        <taxon>Beijerinckiaceae</taxon>
        <taxon>Beijerinckia</taxon>
    </lineage>
</organism>
<feature type="domain" description="Amidase" evidence="1">
    <location>
        <begin position="24"/>
        <end position="458"/>
    </location>
</feature>
<reference evidence="2 3" key="2">
    <citation type="journal article" date="2010" name="J. Bacteriol.">
        <title>Complete genome sequence of Beijerinckia indica subsp. indica.</title>
        <authorList>
            <person name="Tamas I."/>
            <person name="Dedysh S.N."/>
            <person name="Liesack W."/>
            <person name="Stott M.B."/>
            <person name="Alam M."/>
            <person name="Murrell J.C."/>
            <person name="Dunfield P.F."/>
        </authorList>
    </citation>
    <scope>NUCLEOTIDE SEQUENCE [LARGE SCALE GENOMIC DNA]</scope>
    <source>
        <strain evidence="3">ATCC 9039 / DSM 1715 / NCIMB 8712</strain>
    </source>
</reference>
<dbReference type="InterPro" id="IPR036928">
    <property type="entry name" value="AS_sf"/>
</dbReference>
<reference evidence="3" key="1">
    <citation type="submission" date="2008-03" db="EMBL/GenBank/DDBJ databases">
        <title>Complete sequence of chromosome of Beijerinckia indica subsp. indica ATCC 9039.</title>
        <authorList>
            <consortium name="US DOE Joint Genome Institute"/>
            <person name="Copeland A."/>
            <person name="Lucas S."/>
            <person name="Lapidus A."/>
            <person name="Glavina del Rio T."/>
            <person name="Dalin E."/>
            <person name="Tice H."/>
            <person name="Bruce D."/>
            <person name="Goodwin L."/>
            <person name="Pitluck S."/>
            <person name="LaButti K."/>
            <person name="Schmutz J."/>
            <person name="Larimer F."/>
            <person name="Land M."/>
            <person name="Hauser L."/>
            <person name="Kyrpides N."/>
            <person name="Mikhailova N."/>
            <person name="Dunfield P.F."/>
            <person name="Dedysh S.N."/>
            <person name="Liesack W."/>
            <person name="Saw J.H."/>
            <person name="Alam M."/>
            <person name="Chen Y."/>
            <person name="Murrell J.C."/>
            <person name="Richardson P."/>
        </authorList>
    </citation>
    <scope>NUCLEOTIDE SEQUENCE [LARGE SCALE GENOMIC DNA]</scope>
    <source>
        <strain evidence="3">ATCC 9039 / DSM 1715 / NCIMB 8712</strain>
    </source>
</reference>
<gene>
    <name evidence="2" type="ordered locus">Bind_1302</name>
</gene>
<proteinExistence type="predicted"/>
<dbReference type="STRING" id="395963.Bind_1302"/>